<accession>A0A517DUA3</accession>
<feature type="domain" description="CBS" evidence="12">
    <location>
        <begin position="236"/>
        <end position="298"/>
    </location>
</feature>
<dbReference type="CDD" id="cd04590">
    <property type="entry name" value="CBS_pair_CorC_HlyC_assoc"/>
    <property type="match status" value="1"/>
</dbReference>
<dbReference type="KEGG" id="sted:SPTER_22720"/>
<evidence type="ECO:0000256" key="8">
    <source>
        <dbReference type="ARBA" id="ARBA00023136"/>
    </source>
</evidence>
<sequence length="454" mass="50734">MIPITRERCVIDSPLFSFVKLGAAIFLVLLNGFFVLAEFSLVKIRKTRLEELAHQGNANARLALKVVASFDTYLGATQLGITVASLALGWLGEPAISALLEPFLLNFLPLSEWLITVISTTIGFIIIIFFHIVLGELVPKSMAVQRAEQVALACVWPLYFFHKLGYPVILLLNRTASSILGLLGMKTVNEADLTHSEEELRMIVSASHRGGVLNQMESELIDNVFDFADRLAREIMRPRQDMICLFADDTFAENMKVVRETGHTRYPLCVEDKDHIIGMIHIRDLMDLDMISHSERDLTSVVREILVVPEGMSVAHLLQVMRRKRTHLAVVADEYGGTAGLVALEDVLEEIVGDIQDEHDAIEDIEIQRLADGSYEFDGRVLLDDVTELLNIRLEDHDEDTLGGYIFGMLGRRPEIGDKVSIGDYSFEVLRVNGFRIVRVKAVPQLPLEAAEGV</sequence>
<dbReference type="FunFam" id="3.10.580.10:FF:000002">
    <property type="entry name" value="Magnesium/cobalt efflux protein CorC"/>
    <property type="match status" value="1"/>
</dbReference>
<dbReference type="PROSITE" id="PS51846">
    <property type="entry name" value="CNNM"/>
    <property type="match status" value="1"/>
</dbReference>
<dbReference type="Gene3D" id="3.10.580.10">
    <property type="entry name" value="CBS-domain"/>
    <property type="match status" value="1"/>
</dbReference>
<dbReference type="SUPFAM" id="SSF54631">
    <property type="entry name" value="CBS-domain pair"/>
    <property type="match status" value="1"/>
</dbReference>
<dbReference type="PROSITE" id="PS51371">
    <property type="entry name" value="CBS"/>
    <property type="match status" value="2"/>
</dbReference>
<evidence type="ECO:0000259" key="13">
    <source>
        <dbReference type="PROSITE" id="PS51846"/>
    </source>
</evidence>
<comment type="subcellular location">
    <subcellularLocation>
        <location evidence="1">Cell membrane</location>
        <topology evidence="1">Multi-pass membrane protein</topology>
    </subcellularLocation>
</comment>
<feature type="transmembrane region" description="Helical" evidence="11">
    <location>
        <begin position="150"/>
        <end position="172"/>
    </location>
</feature>
<evidence type="ECO:0008006" key="16">
    <source>
        <dbReference type="Google" id="ProtNLM"/>
    </source>
</evidence>
<dbReference type="InterPro" id="IPR016169">
    <property type="entry name" value="FAD-bd_PCMH_sub2"/>
</dbReference>
<organism evidence="14 15">
    <name type="scientific">Sporomusa termitida</name>
    <dbReference type="NCBI Taxonomy" id="2377"/>
    <lineage>
        <taxon>Bacteria</taxon>
        <taxon>Bacillati</taxon>
        <taxon>Bacillota</taxon>
        <taxon>Negativicutes</taxon>
        <taxon>Selenomonadales</taxon>
        <taxon>Sporomusaceae</taxon>
        <taxon>Sporomusa</taxon>
    </lineage>
</organism>
<dbReference type="OrthoDB" id="9798188at2"/>
<evidence type="ECO:0000256" key="1">
    <source>
        <dbReference type="ARBA" id="ARBA00004651"/>
    </source>
</evidence>
<evidence type="ECO:0000256" key="7">
    <source>
        <dbReference type="ARBA" id="ARBA00023122"/>
    </source>
</evidence>
<evidence type="ECO:0000313" key="14">
    <source>
        <dbReference type="EMBL" id="QDR80929.1"/>
    </source>
</evidence>
<gene>
    <name evidence="14" type="ORF">SPTER_22720</name>
</gene>
<evidence type="ECO:0000256" key="2">
    <source>
        <dbReference type="ARBA" id="ARBA00006337"/>
    </source>
</evidence>
<proteinExistence type="inferred from homology"/>
<reference evidence="14 15" key="1">
    <citation type="submission" date="2019-02" db="EMBL/GenBank/DDBJ databases">
        <title>Closed genome of Sporomusa termitida DSM 4440.</title>
        <authorList>
            <person name="Poehlein A."/>
            <person name="Daniel R."/>
        </authorList>
    </citation>
    <scope>NUCLEOTIDE SEQUENCE [LARGE SCALE GENOMIC DNA]</scope>
    <source>
        <strain evidence="14 15">DSM 4440</strain>
    </source>
</reference>
<evidence type="ECO:0000259" key="12">
    <source>
        <dbReference type="PROSITE" id="PS51371"/>
    </source>
</evidence>
<keyword evidence="4 10" id="KW-0812">Transmembrane</keyword>
<feature type="transmembrane region" description="Helical" evidence="11">
    <location>
        <begin position="62"/>
        <end position="91"/>
    </location>
</feature>
<dbReference type="InterPro" id="IPR036318">
    <property type="entry name" value="FAD-bd_PCMH-like_sf"/>
</dbReference>
<comment type="similarity">
    <text evidence="2">Belongs to the UPF0053 family.</text>
</comment>
<evidence type="ECO:0000256" key="4">
    <source>
        <dbReference type="ARBA" id="ARBA00022692"/>
    </source>
</evidence>
<dbReference type="InterPro" id="IPR002550">
    <property type="entry name" value="CNNM"/>
</dbReference>
<evidence type="ECO:0000256" key="11">
    <source>
        <dbReference type="SAM" id="Phobius"/>
    </source>
</evidence>
<dbReference type="GO" id="GO:0005886">
    <property type="term" value="C:plasma membrane"/>
    <property type="evidence" value="ECO:0007669"/>
    <property type="project" value="UniProtKB-SubCell"/>
</dbReference>
<dbReference type="GO" id="GO:0050660">
    <property type="term" value="F:flavin adenine dinucleotide binding"/>
    <property type="evidence" value="ECO:0007669"/>
    <property type="project" value="InterPro"/>
</dbReference>
<feature type="domain" description="CNNM transmembrane" evidence="13">
    <location>
        <begin position="13"/>
        <end position="217"/>
    </location>
</feature>
<dbReference type="InterPro" id="IPR051676">
    <property type="entry name" value="UPF0053_domain"/>
</dbReference>
<dbReference type="InterPro" id="IPR005170">
    <property type="entry name" value="Transptr-assoc_dom"/>
</dbReference>
<keyword evidence="7 9" id="KW-0129">CBS domain</keyword>
<dbReference type="PANTHER" id="PTHR43099:SF2">
    <property type="entry name" value="UPF0053 PROTEIN YRKA"/>
    <property type="match status" value="1"/>
</dbReference>
<evidence type="ECO:0000256" key="3">
    <source>
        <dbReference type="ARBA" id="ARBA00022475"/>
    </source>
</evidence>
<dbReference type="Gene3D" id="3.30.465.10">
    <property type="match status" value="1"/>
</dbReference>
<evidence type="ECO:0000256" key="9">
    <source>
        <dbReference type="PROSITE-ProRule" id="PRU00703"/>
    </source>
</evidence>
<dbReference type="Pfam" id="PF00571">
    <property type="entry name" value="CBS"/>
    <property type="match status" value="2"/>
</dbReference>
<evidence type="ECO:0000256" key="5">
    <source>
        <dbReference type="ARBA" id="ARBA00022737"/>
    </source>
</evidence>
<name>A0A517DUA3_9FIRM</name>
<keyword evidence="15" id="KW-1185">Reference proteome</keyword>
<dbReference type="Proteomes" id="UP000320776">
    <property type="component" value="Chromosome"/>
</dbReference>
<evidence type="ECO:0000256" key="6">
    <source>
        <dbReference type="ARBA" id="ARBA00022989"/>
    </source>
</evidence>
<feature type="transmembrane region" description="Helical" evidence="11">
    <location>
        <begin position="113"/>
        <end position="138"/>
    </location>
</feature>
<dbReference type="EMBL" id="CP036259">
    <property type="protein sequence ID" value="QDR80929.1"/>
    <property type="molecule type" value="Genomic_DNA"/>
</dbReference>
<evidence type="ECO:0000256" key="10">
    <source>
        <dbReference type="PROSITE-ProRule" id="PRU01193"/>
    </source>
</evidence>
<keyword evidence="3" id="KW-1003">Cell membrane</keyword>
<dbReference type="PANTHER" id="PTHR43099">
    <property type="entry name" value="UPF0053 PROTEIN YRKA"/>
    <property type="match status" value="1"/>
</dbReference>
<protein>
    <recommendedName>
        <fullName evidence="16">Magnesium and cobalt efflux protein CorC</fullName>
    </recommendedName>
</protein>
<keyword evidence="5" id="KW-0677">Repeat</keyword>
<dbReference type="RefSeq" id="WP_144350482.1">
    <property type="nucleotide sequence ID" value="NZ_CP036259.1"/>
</dbReference>
<dbReference type="Pfam" id="PF03471">
    <property type="entry name" value="CorC_HlyC"/>
    <property type="match status" value="1"/>
</dbReference>
<dbReference type="InterPro" id="IPR000644">
    <property type="entry name" value="CBS_dom"/>
</dbReference>
<feature type="domain" description="CBS" evidence="12">
    <location>
        <begin position="301"/>
        <end position="358"/>
    </location>
</feature>
<keyword evidence="8 10" id="KW-0472">Membrane</keyword>
<dbReference type="Pfam" id="PF01595">
    <property type="entry name" value="CNNM"/>
    <property type="match status" value="1"/>
</dbReference>
<dbReference type="InterPro" id="IPR044751">
    <property type="entry name" value="Ion_transp-like_CBS"/>
</dbReference>
<evidence type="ECO:0000313" key="15">
    <source>
        <dbReference type="Proteomes" id="UP000320776"/>
    </source>
</evidence>
<dbReference type="SMART" id="SM01091">
    <property type="entry name" value="CorC_HlyC"/>
    <property type="match status" value="1"/>
</dbReference>
<keyword evidence="6 10" id="KW-1133">Transmembrane helix</keyword>
<dbReference type="InterPro" id="IPR046342">
    <property type="entry name" value="CBS_dom_sf"/>
</dbReference>
<dbReference type="SUPFAM" id="SSF56176">
    <property type="entry name" value="FAD-binding/transporter-associated domain-like"/>
    <property type="match status" value="1"/>
</dbReference>
<feature type="transmembrane region" description="Helical" evidence="11">
    <location>
        <begin position="21"/>
        <end position="41"/>
    </location>
</feature>
<dbReference type="AlphaFoldDB" id="A0A517DUA3"/>